<dbReference type="OrthoDB" id="3170437at2"/>
<protein>
    <recommendedName>
        <fullName evidence="5">DUF917 domain-containing protein</fullName>
    </recommendedName>
</protein>
<gene>
    <name evidence="3" type="ORF">SAMN05216555_10379</name>
</gene>
<dbReference type="SUPFAM" id="SSF160991">
    <property type="entry name" value="CV3147-like"/>
    <property type="match status" value="1"/>
</dbReference>
<dbReference type="Proteomes" id="UP000182130">
    <property type="component" value="Unassembled WGS sequence"/>
</dbReference>
<dbReference type="EMBL" id="FNEI01000003">
    <property type="protein sequence ID" value="SDI55607.1"/>
    <property type="molecule type" value="Genomic_DNA"/>
</dbReference>
<dbReference type="InterPro" id="IPR027479">
    <property type="entry name" value="S-Me-THD_N_sf"/>
</dbReference>
<organism evidence="3 4">
    <name type="scientific">Arthrobacter cupressi</name>
    <dbReference type="NCBI Taxonomy" id="1045773"/>
    <lineage>
        <taxon>Bacteria</taxon>
        <taxon>Bacillati</taxon>
        <taxon>Actinomycetota</taxon>
        <taxon>Actinomycetes</taxon>
        <taxon>Micrococcales</taxon>
        <taxon>Micrococcaceae</taxon>
        <taxon>Arthrobacter</taxon>
    </lineage>
</organism>
<evidence type="ECO:0000313" key="4">
    <source>
        <dbReference type="Proteomes" id="UP000182130"/>
    </source>
</evidence>
<dbReference type="Gene3D" id="3.40.1610.10">
    <property type="entry name" value="CV3147-like domain"/>
    <property type="match status" value="1"/>
</dbReference>
<evidence type="ECO:0008006" key="5">
    <source>
        <dbReference type="Google" id="ProtNLM"/>
    </source>
</evidence>
<feature type="domain" description="S-Me-THD N-terminal" evidence="1">
    <location>
        <begin position="17"/>
        <end position="173"/>
    </location>
</feature>
<dbReference type="STRING" id="1045773.SAMN05216555_10379"/>
<dbReference type="InterPro" id="IPR024071">
    <property type="entry name" value="S-Me-THD_C_sf"/>
</dbReference>
<sequence length="380" mass="40122">MTLEATHGRRLKRITVEDIDSLARGAAILGTGGGGDPYVGALLAKQAIEEFGPVELVSVDELPDDAFIVPIAAIGAPTVSVEKLDTVEKLHLTIEKLAASVNRTATHTACLEIGGSNSMLPIVAAAQLGIPLIDGDLIGRAFPEIQMGMAPLYGIQATPMALADEKGNTLVIEAIDSFWAERFARQASIEMGCNAFNSTYAMTGAQARESFVAGSMSFAIAIGDAVANAQHNNLNPCGVLAETLGGRVVHLGKVSDLQRQTTGGFAKGQAMIEGMGPDTGSVLSLHFQNEHLLATRDGTVVTTTPDLIIVVDAESAEPVTTENLRYGQRVCVLTAPSDPRWHTIEGLDLAGPGYFGYGVPSHRWDGTPEEHPEPIGRYRA</sequence>
<dbReference type="Pfam" id="PF20906">
    <property type="entry name" value="S-Me-THD_C"/>
    <property type="match status" value="1"/>
</dbReference>
<dbReference type="InterPro" id="IPR010318">
    <property type="entry name" value="S-Me-THD_N"/>
</dbReference>
<dbReference type="Gene3D" id="2.40.390.10">
    <property type="entry name" value="CV3147-like"/>
    <property type="match status" value="1"/>
</dbReference>
<proteinExistence type="predicted"/>
<feature type="domain" description="S-Me-THD-like C-terminal" evidence="2">
    <location>
        <begin position="176"/>
        <end position="359"/>
    </location>
</feature>
<evidence type="ECO:0000259" key="2">
    <source>
        <dbReference type="Pfam" id="PF20906"/>
    </source>
</evidence>
<accession>A0A1G8LJF1</accession>
<name>A0A1G8LJF1_9MICC</name>
<evidence type="ECO:0000313" key="3">
    <source>
        <dbReference type="EMBL" id="SDI55607.1"/>
    </source>
</evidence>
<dbReference type="InterPro" id="IPR048350">
    <property type="entry name" value="S-Me-THD-like_C"/>
</dbReference>
<reference evidence="4" key="1">
    <citation type="submission" date="2016-10" db="EMBL/GenBank/DDBJ databases">
        <authorList>
            <person name="Varghese N."/>
            <person name="Submissions S."/>
        </authorList>
    </citation>
    <scope>NUCLEOTIDE SEQUENCE [LARGE SCALE GENOMIC DNA]</scope>
    <source>
        <strain evidence="4">CGMCC 1.10783</strain>
    </source>
</reference>
<dbReference type="Pfam" id="PF06032">
    <property type="entry name" value="S-Me-THD_N"/>
    <property type="match status" value="1"/>
</dbReference>
<evidence type="ECO:0000259" key="1">
    <source>
        <dbReference type="Pfam" id="PF06032"/>
    </source>
</evidence>
<dbReference type="AlphaFoldDB" id="A0A1G8LJF1"/>
<keyword evidence="4" id="KW-1185">Reference proteome</keyword>
<dbReference type="RefSeq" id="WP_074587340.1">
    <property type="nucleotide sequence ID" value="NZ_FNEI01000003.1"/>
</dbReference>